<evidence type="ECO:0000256" key="3">
    <source>
        <dbReference type="SAM" id="SignalP"/>
    </source>
</evidence>
<comment type="subcellular location">
    <subcellularLocation>
        <location evidence="1">Secreted</location>
    </subcellularLocation>
</comment>
<dbReference type="InterPro" id="IPR029277">
    <property type="entry name" value="SVWC_dom"/>
</dbReference>
<accession>A0A023FDM3</accession>
<feature type="chain" id="PRO_5001515310" description="Single domain-containing protein" evidence="3">
    <location>
        <begin position="20"/>
        <end position="93"/>
    </location>
</feature>
<feature type="domain" description="Single" evidence="4">
    <location>
        <begin position="29"/>
        <end position="93"/>
    </location>
</feature>
<evidence type="ECO:0000313" key="5">
    <source>
        <dbReference type="EMBL" id="JAC19592.1"/>
    </source>
</evidence>
<dbReference type="AlphaFoldDB" id="A0A023FDM3"/>
<protein>
    <recommendedName>
        <fullName evidence="4">Single domain-containing protein</fullName>
    </recommendedName>
</protein>
<reference evidence="5" key="1">
    <citation type="submission" date="2014-03" db="EMBL/GenBank/DDBJ databases">
        <title>The sialotranscriptome of Amblyomma triste, Amblyomma parvum and Amblyomma cajennense ticks, uncovered by 454-based RNA-seq.</title>
        <authorList>
            <person name="Garcia G.R."/>
            <person name="Gardinassi L.G."/>
            <person name="Ribeiro J.M."/>
            <person name="Anatriello E."/>
            <person name="Ferreira B.R."/>
            <person name="Moreira H.N."/>
            <person name="Mafra C."/>
            <person name="Olegario M.M."/>
            <person name="Szabo P.J."/>
            <person name="Miranda-Santos I.K."/>
            <person name="Maruyama S.R."/>
        </authorList>
    </citation>
    <scope>NUCLEOTIDE SEQUENCE</scope>
    <source>
        <strain evidence="5">Uberlandia</strain>
        <tissue evidence="5">Salivary glands</tissue>
    </source>
</reference>
<keyword evidence="3" id="KW-0732">Signal</keyword>
<name>A0A023FDM3_AMBCJ</name>
<evidence type="ECO:0000256" key="1">
    <source>
        <dbReference type="ARBA" id="ARBA00004613"/>
    </source>
</evidence>
<keyword evidence="2" id="KW-0964">Secreted</keyword>
<proteinExistence type="evidence at transcript level"/>
<dbReference type="GO" id="GO:0005576">
    <property type="term" value="C:extracellular region"/>
    <property type="evidence" value="ECO:0007669"/>
    <property type="project" value="UniProtKB-SubCell"/>
</dbReference>
<evidence type="ECO:0000256" key="2">
    <source>
        <dbReference type="ARBA" id="ARBA00022525"/>
    </source>
</evidence>
<dbReference type="Pfam" id="PF15430">
    <property type="entry name" value="SVWC"/>
    <property type="match status" value="1"/>
</dbReference>
<dbReference type="SMART" id="SM01318">
    <property type="entry name" value="SVWC"/>
    <property type="match status" value="1"/>
</dbReference>
<dbReference type="EMBL" id="GBBK01004890">
    <property type="protein sequence ID" value="JAC19592.1"/>
    <property type="molecule type" value="mRNA"/>
</dbReference>
<evidence type="ECO:0000259" key="4">
    <source>
        <dbReference type="SMART" id="SM01318"/>
    </source>
</evidence>
<feature type="signal peptide" evidence="3">
    <location>
        <begin position="1"/>
        <end position="19"/>
    </location>
</feature>
<sequence length="93" mass="10311">MLLPLLFFVLLASIEETTEMTLTFHDGGCQYNGHNMPHGGEGFQSGCIYIECNGLNRTLLLRACPPQTYHLPRTSMGATSNDYYPNCCPGHEV</sequence>
<organism evidence="5">
    <name type="scientific">Amblyomma cajennense</name>
    <name type="common">Cayenne tick</name>
    <name type="synonym">Acarus cajennensis</name>
    <dbReference type="NCBI Taxonomy" id="34607"/>
    <lineage>
        <taxon>Eukaryota</taxon>
        <taxon>Metazoa</taxon>
        <taxon>Ecdysozoa</taxon>
        <taxon>Arthropoda</taxon>
        <taxon>Chelicerata</taxon>
        <taxon>Arachnida</taxon>
        <taxon>Acari</taxon>
        <taxon>Parasitiformes</taxon>
        <taxon>Ixodida</taxon>
        <taxon>Ixodoidea</taxon>
        <taxon>Ixodidae</taxon>
        <taxon>Amblyomminae</taxon>
        <taxon>Amblyomma</taxon>
    </lineage>
</organism>